<evidence type="ECO:0000313" key="1">
    <source>
        <dbReference type="EMBL" id="WLI15839.1"/>
    </source>
</evidence>
<reference evidence="1 2" key="1">
    <citation type="submission" date="2023-02" db="EMBL/GenBank/DDBJ databases">
        <title>Evolution of Hrp T3SS in non-pathogenic Pseudomonas fluorescens.</title>
        <authorList>
            <person name="Liao K."/>
            <person name="Wei H."/>
            <person name="Gu Y."/>
        </authorList>
    </citation>
    <scope>NUCLEOTIDE SEQUENCE [LARGE SCALE GENOMIC DNA]</scope>
    <source>
        <strain evidence="1 2">FP607</strain>
    </source>
</reference>
<organism evidence="1 2">
    <name type="scientific">Pseudomonas wuhanensis</name>
    <dbReference type="NCBI Taxonomy" id="2954098"/>
    <lineage>
        <taxon>Bacteria</taxon>
        <taxon>Pseudomonadati</taxon>
        <taxon>Pseudomonadota</taxon>
        <taxon>Gammaproteobacteria</taxon>
        <taxon>Pseudomonadales</taxon>
        <taxon>Pseudomonadaceae</taxon>
        <taxon>Pseudomonas</taxon>
    </lineage>
</organism>
<sequence>MSNTLLAAIQGSERCNLLFTPPSRVCQLASLQVMRMAEGKTEQGSSAYEIRFHQ</sequence>
<dbReference type="Proteomes" id="UP001230768">
    <property type="component" value="Chromosome"/>
</dbReference>
<dbReference type="EMBL" id="CP117430">
    <property type="protein sequence ID" value="WLI15839.1"/>
    <property type="molecule type" value="Genomic_DNA"/>
</dbReference>
<name>A0ABY9GJK5_9PSED</name>
<proteinExistence type="predicted"/>
<dbReference type="RefSeq" id="WP_305421456.1">
    <property type="nucleotide sequence ID" value="NZ_CP117430.1"/>
</dbReference>
<protein>
    <submittedName>
        <fullName evidence="1">Uncharacterized protein</fullName>
    </submittedName>
</protein>
<evidence type="ECO:0000313" key="2">
    <source>
        <dbReference type="Proteomes" id="UP001230768"/>
    </source>
</evidence>
<keyword evidence="2" id="KW-1185">Reference proteome</keyword>
<gene>
    <name evidence="1" type="ORF">PSH88_15895</name>
</gene>
<accession>A0ABY9GJK5</accession>